<feature type="region of interest" description="Disordered" evidence="6">
    <location>
        <begin position="1"/>
        <end position="35"/>
    </location>
</feature>
<evidence type="ECO:0000256" key="6">
    <source>
        <dbReference type="SAM" id="MobiDB-lite"/>
    </source>
</evidence>
<dbReference type="EMBL" id="OB660991">
    <property type="protein sequence ID" value="CAD7226973.1"/>
    <property type="molecule type" value="Genomic_DNA"/>
</dbReference>
<evidence type="ECO:0000313" key="9">
    <source>
        <dbReference type="EMBL" id="CAD7226973.1"/>
    </source>
</evidence>
<feature type="transmembrane region" description="Helical" evidence="7">
    <location>
        <begin position="199"/>
        <end position="222"/>
    </location>
</feature>
<dbReference type="PANTHER" id="PTHR31102:SF1">
    <property type="entry name" value="CATION_H+ EXCHANGER DOMAIN-CONTAINING PROTEIN"/>
    <property type="match status" value="1"/>
</dbReference>
<evidence type="ECO:0000256" key="4">
    <source>
        <dbReference type="ARBA" id="ARBA00022989"/>
    </source>
</evidence>
<dbReference type="OrthoDB" id="423807at2759"/>
<feature type="transmembrane region" description="Helical" evidence="7">
    <location>
        <begin position="395"/>
        <end position="415"/>
    </location>
</feature>
<keyword evidence="3 7" id="KW-0812">Transmembrane</keyword>
<proteinExistence type="inferred from homology"/>
<accession>A0A7R8W8M9</accession>
<keyword evidence="4 7" id="KW-1133">Transmembrane helix</keyword>
<feature type="transmembrane region" description="Helical" evidence="7">
    <location>
        <begin position="85"/>
        <end position="105"/>
    </location>
</feature>
<feature type="transmembrane region" description="Helical" evidence="7">
    <location>
        <begin position="354"/>
        <end position="375"/>
    </location>
</feature>
<dbReference type="GO" id="GO:0015297">
    <property type="term" value="F:antiporter activity"/>
    <property type="evidence" value="ECO:0007669"/>
    <property type="project" value="InterPro"/>
</dbReference>
<evidence type="ECO:0000256" key="3">
    <source>
        <dbReference type="ARBA" id="ARBA00022692"/>
    </source>
</evidence>
<dbReference type="InterPro" id="IPR051843">
    <property type="entry name" value="CPA1_transporter"/>
</dbReference>
<feature type="transmembrane region" description="Helical" evidence="7">
    <location>
        <begin position="509"/>
        <end position="532"/>
    </location>
</feature>
<dbReference type="GO" id="GO:0016020">
    <property type="term" value="C:membrane"/>
    <property type="evidence" value="ECO:0007669"/>
    <property type="project" value="UniProtKB-SubCell"/>
</dbReference>
<feature type="transmembrane region" description="Helical" evidence="7">
    <location>
        <begin position="111"/>
        <end position="129"/>
    </location>
</feature>
<evidence type="ECO:0000259" key="8">
    <source>
        <dbReference type="Pfam" id="PF00999"/>
    </source>
</evidence>
<feature type="compositionally biased region" description="Basic and acidic residues" evidence="6">
    <location>
        <begin position="575"/>
        <end position="589"/>
    </location>
</feature>
<dbReference type="InterPro" id="IPR006153">
    <property type="entry name" value="Cation/H_exchanger_TM"/>
</dbReference>
<sequence>MASGPKRPNELNRNGAGVQEEEEERPTTPGPVLGPALHAVPTTTELIHESMDALPQISFFQRLSNPFGSVYHRCPSRVRGPLGELLTRGSLFFALLVALYAMTYPDVPLQYLGYFLIVGGGLVSGWLIHQAFLPPLLGMLLFGILLTNLPLFPPGISVEAALFNRDLSRVARGTALAIILTRAGLGLDPAALRKLGWVVVRLAFSPCLAEACVVAVLSHLLLQMPLSYAFMLGFMVAAVSPAVVVPCMLTLAEQGYGVAKGIPTLVIAASSIDDVLAISAFGVIMGSTLSTGDSIQAKLAQPPIEVALGLSYGAITGALCWCLPVKEFSGNIPRLRTALLISLNLVAVHGSTKIGFSGAGPLACIFAGFVAALGWREDPDWGDDGGQVARNFADVWYIFQPILFGLIGLEMKWSYLQLDIPILMYGLIPIFVALVVRVLVAFGVVWGANLRLGERFFVAVAWLPKATVQAALGPLVYDQALAMKRVAEEPGEDADEALIEEALKYGRQLLMFAVVVILITAPVGAALTMISAPRLLDRHQRGKAGGGDGTGVPGSDNEERDSTLPFSRSDTAEEGFLRKGDRDQQECKV</sequence>
<feature type="transmembrane region" description="Helical" evidence="7">
    <location>
        <begin position="422"/>
        <end position="448"/>
    </location>
</feature>
<feature type="transmembrane region" description="Helical" evidence="7">
    <location>
        <begin position="264"/>
        <end position="286"/>
    </location>
</feature>
<dbReference type="AlphaFoldDB" id="A0A7R8W8M9"/>
<dbReference type="GO" id="GO:1902600">
    <property type="term" value="P:proton transmembrane transport"/>
    <property type="evidence" value="ECO:0007669"/>
    <property type="project" value="InterPro"/>
</dbReference>
<dbReference type="PANTHER" id="PTHR31102">
    <property type="match status" value="1"/>
</dbReference>
<feature type="transmembrane region" description="Helical" evidence="7">
    <location>
        <begin position="228"/>
        <end position="252"/>
    </location>
</feature>
<feature type="domain" description="Cation/H+ exchanger transmembrane" evidence="8">
    <location>
        <begin position="123"/>
        <end position="522"/>
    </location>
</feature>
<evidence type="ECO:0000256" key="2">
    <source>
        <dbReference type="ARBA" id="ARBA00007367"/>
    </source>
</evidence>
<gene>
    <name evidence="9" type="ORF">CTOB1V02_LOCUS4884</name>
</gene>
<feature type="compositionally biased region" description="Gly residues" evidence="6">
    <location>
        <begin position="543"/>
        <end position="552"/>
    </location>
</feature>
<protein>
    <recommendedName>
        <fullName evidence="8">Cation/H+ exchanger transmembrane domain-containing protein</fullName>
    </recommendedName>
</protein>
<evidence type="ECO:0000256" key="1">
    <source>
        <dbReference type="ARBA" id="ARBA00004141"/>
    </source>
</evidence>
<comment type="subcellular location">
    <subcellularLocation>
        <location evidence="1">Membrane</location>
        <topology evidence="1">Multi-pass membrane protein</topology>
    </subcellularLocation>
</comment>
<comment type="similarity">
    <text evidence="2">Belongs to the monovalent cation:proton antiporter 1 (CPA1) transporter (TC 2.A.36) family.</text>
</comment>
<feature type="transmembrane region" description="Helical" evidence="7">
    <location>
        <begin position="136"/>
        <end position="158"/>
    </location>
</feature>
<reference evidence="9" key="1">
    <citation type="submission" date="2020-11" db="EMBL/GenBank/DDBJ databases">
        <authorList>
            <person name="Tran Van P."/>
        </authorList>
    </citation>
    <scope>NUCLEOTIDE SEQUENCE</scope>
</reference>
<evidence type="ECO:0000256" key="5">
    <source>
        <dbReference type="ARBA" id="ARBA00023136"/>
    </source>
</evidence>
<feature type="region of interest" description="Disordered" evidence="6">
    <location>
        <begin position="540"/>
        <end position="589"/>
    </location>
</feature>
<organism evidence="9">
    <name type="scientific">Cyprideis torosa</name>
    <dbReference type="NCBI Taxonomy" id="163714"/>
    <lineage>
        <taxon>Eukaryota</taxon>
        <taxon>Metazoa</taxon>
        <taxon>Ecdysozoa</taxon>
        <taxon>Arthropoda</taxon>
        <taxon>Crustacea</taxon>
        <taxon>Oligostraca</taxon>
        <taxon>Ostracoda</taxon>
        <taxon>Podocopa</taxon>
        <taxon>Podocopida</taxon>
        <taxon>Cytherocopina</taxon>
        <taxon>Cytheroidea</taxon>
        <taxon>Cytherideidae</taxon>
        <taxon>Cyprideis</taxon>
    </lineage>
</organism>
<keyword evidence="5 7" id="KW-0472">Membrane</keyword>
<dbReference type="Pfam" id="PF00999">
    <property type="entry name" value="Na_H_Exchanger"/>
    <property type="match status" value="1"/>
</dbReference>
<name>A0A7R8W8M9_9CRUS</name>
<evidence type="ECO:0000256" key="7">
    <source>
        <dbReference type="SAM" id="Phobius"/>
    </source>
</evidence>